<evidence type="ECO:0000256" key="1">
    <source>
        <dbReference type="SAM" id="SignalP"/>
    </source>
</evidence>
<gene>
    <name evidence="2" type="ORF">BECKLPF1236A_GA0070988_100206</name>
    <name evidence="3" type="ORF">BECKLPF1236C_GA0070990_100267</name>
</gene>
<protein>
    <submittedName>
        <fullName evidence="2">Uncharacterized protein</fullName>
    </submittedName>
</protein>
<reference evidence="2" key="1">
    <citation type="submission" date="2019-02" db="EMBL/GenBank/DDBJ databases">
        <authorList>
            <person name="Gruber-Vodicka R. H."/>
            <person name="Seah K. B. B."/>
        </authorList>
    </citation>
    <scope>NUCLEOTIDE SEQUENCE</scope>
    <source>
        <strain evidence="2">BECK_S312</strain>
        <strain evidence="3">BECK_S426</strain>
    </source>
</reference>
<keyword evidence="1" id="KW-0732">Signal</keyword>
<evidence type="ECO:0000313" key="2">
    <source>
        <dbReference type="EMBL" id="VFK08723.1"/>
    </source>
</evidence>
<dbReference type="AlphaFoldDB" id="A0A450VV92"/>
<evidence type="ECO:0000313" key="3">
    <source>
        <dbReference type="EMBL" id="VFK25835.1"/>
    </source>
</evidence>
<proteinExistence type="predicted"/>
<dbReference type="EMBL" id="CAADFP010000026">
    <property type="protein sequence ID" value="VFK25835.1"/>
    <property type="molecule type" value="Genomic_DNA"/>
</dbReference>
<dbReference type="EMBL" id="CAADFM010000020">
    <property type="protein sequence ID" value="VFK08723.1"/>
    <property type="molecule type" value="Genomic_DNA"/>
</dbReference>
<sequence>MKKYVFLIFMLGISFTFYTFAQEDPGTAIQLQRESRGEPVMEQFDIDQAFETGVLDLFILKPRKLFSFEADTTGVYTNNALASDASKKKDRYWRQEFAFAFATQIAETYNVSAKLAFDTTRYDNNSSLDYDLLLLNIGANRRFHGFMVGGNIEGDIVKERGFDGKIINQLTPIMYAAYPHSIDDRTAIIPRAHVSRTFTTPGDYRNTRAGVGASLIRMITREIKLETSIDLTKRWYDSYFSSYYSHKREDNSANFQAGLTWQPVDYLKISAEGRVGFNNSTIASLDAHETSFSPSLNFQMKF</sequence>
<feature type="signal peptide" evidence="1">
    <location>
        <begin position="1"/>
        <end position="21"/>
    </location>
</feature>
<organism evidence="2">
    <name type="scientific">Candidatus Kentrum sp. LPFa</name>
    <dbReference type="NCBI Taxonomy" id="2126335"/>
    <lineage>
        <taxon>Bacteria</taxon>
        <taxon>Pseudomonadati</taxon>
        <taxon>Pseudomonadota</taxon>
        <taxon>Gammaproteobacteria</taxon>
        <taxon>Candidatus Kentrum</taxon>
    </lineage>
</organism>
<accession>A0A450VV92</accession>
<feature type="chain" id="PRO_5036113460" evidence="1">
    <location>
        <begin position="22"/>
        <end position="302"/>
    </location>
</feature>
<name>A0A450VV92_9GAMM</name>